<evidence type="ECO:0000256" key="1">
    <source>
        <dbReference type="SAM" id="MobiDB-lite"/>
    </source>
</evidence>
<organism evidence="2">
    <name type="scientific">viral metagenome</name>
    <dbReference type="NCBI Taxonomy" id="1070528"/>
    <lineage>
        <taxon>unclassified sequences</taxon>
        <taxon>metagenomes</taxon>
        <taxon>organismal metagenomes</taxon>
    </lineage>
</organism>
<reference evidence="2" key="1">
    <citation type="journal article" date="2020" name="Nature">
        <title>Giant virus diversity and host interactions through global metagenomics.</title>
        <authorList>
            <person name="Schulz F."/>
            <person name="Roux S."/>
            <person name="Paez-Espino D."/>
            <person name="Jungbluth S."/>
            <person name="Walsh D.A."/>
            <person name="Denef V.J."/>
            <person name="McMahon K.D."/>
            <person name="Konstantinidis K.T."/>
            <person name="Eloe-Fadrosh E.A."/>
            <person name="Kyrpides N.C."/>
            <person name="Woyke T."/>
        </authorList>
    </citation>
    <scope>NUCLEOTIDE SEQUENCE</scope>
    <source>
        <strain evidence="2">GVMAG-M-3300023184-51</strain>
    </source>
</reference>
<evidence type="ECO:0000313" key="2">
    <source>
        <dbReference type="EMBL" id="QHT88521.1"/>
    </source>
</evidence>
<proteinExistence type="predicted"/>
<dbReference type="AlphaFoldDB" id="A0A6C0I690"/>
<name>A0A6C0I690_9ZZZZ</name>
<dbReference type="EMBL" id="MN740118">
    <property type="protein sequence ID" value="QHT88521.1"/>
    <property type="molecule type" value="Genomic_DNA"/>
</dbReference>
<protein>
    <submittedName>
        <fullName evidence="2">Uncharacterized protein</fullName>
    </submittedName>
</protein>
<feature type="region of interest" description="Disordered" evidence="1">
    <location>
        <begin position="1"/>
        <end position="24"/>
    </location>
</feature>
<sequence length="92" mass="10356">MAYKRYNKSSKRRSGSMIRKSLSKGYNVARSTTKKYAPRVKAGLETVGSKVKFVAKETVPVIEKVSDRLLGFLNKTRKNLNMKAQTKSQSKA</sequence>
<feature type="compositionally biased region" description="Basic residues" evidence="1">
    <location>
        <begin position="1"/>
        <end position="14"/>
    </location>
</feature>
<accession>A0A6C0I690</accession>